<evidence type="ECO:0000256" key="1">
    <source>
        <dbReference type="SAM" id="MobiDB-lite"/>
    </source>
</evidence>
<keyword evidence="4" id="KW-1185">Reference proteome</keyword>
<feature type="region of interest" description="Disordered" evidence="1">
    <location>
        <begin position="343"/>
        <end position="382"/>
    </location>
</feature>
<comment type="caution">
    <text evidence="3">The sequence shown here is derived from an EMBL/GenBank/DDBJ whole genome shotgun (WGS) entry which is preliminary data.</text>
</comment>
<dbReference type="AlphaFoldDB" id="A0AAD7TYN0"/>
<dbReference type="InterPro" id="IPR001810">
    <property type="entry name" value="F-box_dom"/>
</dbReference>
<name>A0AAD7TYN0_9APHY</name>
<gene>
    <name evidence="3" type="ORF">ONZ51_g3018</name>
</gene>
<dbReference type="Proteomes" id="UP001215151">
    <property type="component" value="Unassembled WGS sequence"/>
</dbReference>
<protein>
    <recommendedName>
        <fullName evidence="2">F-box domain-containing protein</fullName>
    </recommendedName>
</protein>
<organism evidence="3 4">
    <name type="scientific">Trametes cubensis</name>
    <dbReference type="NCBI Taxonomy" id="1111947"/>
    <lineage>
        <taxon>Eukaryota</taxon>
        <taxon>Fungi</taxon>
        <taxon>Dikarya</taxon>
        <taxon>Basidiomycota</taxon>
        <taxon>Agaricomycotina</taxon>
        <taxon>Agaricomycetes</taxon>
        <taxon>Polyporales</taxon>
        <taxon>Polyporaceae</taxon>
        <taxon>Trametes</taxon>
    </lineage>
</organism>
<feature type="domain" description="F-box" evidence="2">
    <location>
        <begin position="62"/>
        <end position="111"/>
    </location>
</feature>
<feature type="compositionally biased region" description="Acidic residues" evidence="1">
    <location>
        <begin position="372"/>
        <end position="382"/>
    </location>
</feature>
<reference evidence="3" key="1">
    <citation type="submission" date="2022-11" db="EMBL/GenBank/DDBJ databases">
        <title>Genome Sequence of Cubamyces cubensis.</title>
        <authorList>
            <person name="Buettner E."/>
        </authorList>
    </citation>
    <scope>NUCLEOTIDE SEQUENCE</scope>
    <source>
        <strain evidence="3">MPL-01</strain>
    </source>
</reference>
<proteinExistence type="predicted"/>
<sequence length="382" mass="43637">MGQYWTIANLDRRESYTRGKMGEWFFEDYHDKLADLLRDKAPITMPDMIKKKMTEGKKAVQTSTFFKLPVELLTMIAEELHGDNVLFHFAITCKAIFAIVEPNLVKFYKELSPSWRDCRVICVGDCMDDKDELPAGVLTEPEREWLKSERENWGSCYGVFVETFQNEPFQRVKDFRSPVSYAALWRAGAWGPLGYTTREGVFQEDFAMLDALHSHEQVCATSRVNREVLCNVSKREYVRDVGYIDPEVPMCVTLGHALIVLICWSPCADYALAYKIQAVKDMKRGRWAGDRFRIMTEDKLAILQDKGEEWTDVTEEAGVILRHLAKKNRRDWDWALEPMREAGCSWPESESSSSDSGSSSSDSESSSTDTGTETDADADTEL</sequence>
<accession>A0AAD7TYN0</accession>
<dbReference type="PROSITE" id="PS50181">
    <property type="entry name" value="FBOX"/>
    <property type="match status" value="1"/>
</dbReference>
<feature type="compositionally biased region" description="Low complexity" evidence="1">
    <location>
        <begin position="348"/>
        <end position="371"/>
    </location>
</feature>
<evidence type="ECO:0000259" key="2">
    <source>
        <dbReference type="PROSITE" id="PS50181"/>
    </source>
</evidence>
<evidence type="ECO:0000313" key="4">
    <source>
        <dbReference type="Proteomes" id="UP001215151"/>
    </source>
</evidence>
<evidence type="ECO:0000313" key="3">
    <source>
        <dbReference type="EMBL" id="KAJ8489291.1"/>
    </source>
</evidence>
<dbReference type="EMBL" id="JAPEVG010000051">
    <property type="protein sequence ID" value="KAJ8489291.1"/>
    <property type="molecule type" value="Genomic_DNA"/>
</dbReference>